<keyword evidence="4" id="KW-1185">Reference proteome</keyword>
<reference evidence="3 4" key="1">
    <citation type="journal article" date="2023" name="Plants (Basel)">
        <title>Bridging the Gap: Combining Genomics and Transcriptomics Approaches to Understand Stylosanthes scabra, an Orphan Legume from the Brazilian Caatinga.</title>
        <authorList>
            <person name="Ferreira-Neto J.R.C."/>
            <person name="da Silva M.D."/>
            <person name="Binneck E."/>
            <person name="de Melo N.F."/>
            <person name="da Silva R.H."/>
            <person name="de Melo A.L.T.M."/>
            <person name="Pandolfi V."/>
            <person name="Bustamante F.O."/>
            <person name="Brasileiro-Vidal A.C."/>
            <person name="Benko-Iseppon A.M."/>
        </authorList>
    </citation>
    <scope>NUCLEOTIDE SEQUENCE [LARGE SCALE GENOMIC DNA]</scope>
    <source>
        <tissue evidence="3">Leaves</tissue>
    </source>
</reference>
<feature type="compositionally biased region" description="Low complexity" evidence="1">
    <location>
        <begin position="1"/>
        <end position="13"/>
    </location>
</feature>
<name>A0ABU6VFL7_9FABA</name>
<dbReference type="Proteomes" id="UP001341840">
    <property type="component" value="Unassembled WGS sequence"/>
</dbReference>
<sequence length="96" mass="10806">MATASSSSSSSLPSLPPPSPKSPPDLYSKRRDTAKLNMLDREITFLEVEFKSLQGLQPASTCCKELTDFVVANSDPLLPSSKKNRKPCRFWKWLRY</sequence>
<dbReference type="SMART" id="SM01224">
    <property type="entry name" value="G_gamma"/>
    <property type="match status" value="1"/>
</dbReference>
<protein>
    <submittedName>
        <fullName evidence="3">Guanine nucleotide-binding protein subunit gamma 3</fullName>
    </submittedName>
</protein>
<dbReference type="Pfam" id="PF00631">
    <property type="entry name" value="G-gamma"/>
    <property type="match status" value="1"/>
</dbReference>
<dbReference type="EMBL" id="JASCZI010151216">
    <property type="protein sequence ID" value="MED6171008.1"/>
    <property type="molecule type" value="Genomic_DNA"/>
</dbReference>
<organism evidence="3 4">
    <name type="scientific">Stylosanthes scabra</name>
    <dbReference type="NCBI Taxonomy" id="79078"/>
    <lineage>
        <taxon>Eukaryota</taxon>
        <taxon>Viridiplantae</taxon>
        <taxon>Streptophyta</taxon>
        <taxon>Embryophyta</taxon>
        <taxon>Tracheophyta</taxon>
        <taxon>Spermatophyta</taxon>
        <taxon>Magnoliopsida</taxon>
        <taxon>eudicotyledons</taxon>
        <taxon>Gunneridae</taxon>
        <taxon>Pentapetalae</taxon>
        <taxon>rosids</taxon>
        <taxon>fabids</taxon>
        <taxon>Fabales</taxon>
        <taxon>Fabaceae</taxon>
        <taxon>Papilionoideae</taxon>
        <taxon>50 kb inversion clade</taxon>
        <taxon>dalbergioids sensu lato</taxon>
        <taxon>Dalbergieae</taxon>
        <taxon>Pterocarpus clade</taxon>
        <taxon>Stylosanthes</taxon>
    </lineage>
</organism>
<accession>A0ABU6VFL7</accession>
<dbReference type="InterPro" id="IPR015898">
    <property type="entry name" value="G-protein_gamma-like_dom"/>
</dbReference>
<proteinExistence type="predicted"/>
<dbReference type="PANTHER" id="PTHR32378:SF10">
    <property type="entry name" value="GUANINE NUCLEOTIDE-BINDING PROTEIN SUBUNIT GAMMA 3"/>
    <property type="match status" value="1"/>
</dbReference>
<feature type="region of interest" description="Disordered" evidence="1">
    <location>
        <begin position="1"/>
        <end position="30"/>
    </location>
</feature>
<evidence type="ECO:0000256" key="1">
    <source>
        <dbReference type="SAM" id="MobiDB-lite"/>
    </source>
</evidence>
<gene>
    <name evidence="3" type="primary">GG3</name>
    <name evidence="3" type="ORF">PIB30_036768</name>
</gene>
<feature type="compositionally biased region" description="Pro residues" evidence="1">
    <location>
        <begin position="14"/>
        <end position="23"/>
    </location>
</feature>
<dbReference type="PANTHER" id="PTHR32378">
    <property type="entry name" value="GUANINE NUCLEOTIDE-BINDING PROTEIN SUBUNIT GAMMA 3"/>
    <property type="match status" value="1"/>
</dbReference>
<evidence type="ECO:0000313" key="3">
    <source>
        <dbReference type="EMBL" id="MED6171008.1"/>
    </source>
</evidence>
<dbReference type="InterPro" id="IPR055305">
    <property type="entry name" value="GG3-like"/>
</dbReference>
<comment type="caution">
    <text evidence="3">The sequence shown here is derived from an EMBL/GenBank/DDBJ whole genome shotgun (WGS) entry which is preliminary data.</text>
</comment>
<evidence type="ECO:0000259" key="2">
    <source>
        <dbReference type="SMART" id="SM01224"/>
    </source>
</evidence>
<feature type="domain" description="G protein gamma" evidence="2">
    <location>
        <begin position="32"/>
        <end position="91"/>
    </location>
</feature>
<evidence type="ECO:0000313" key="4">
    <source>
        <dbReference type="Proteomes" id="UP001341840"/>
    </source>
</evidence>